<dbReference type="PANTHER" id="PTHR47964:SF1">
    <property type="entry name" value="ATP-DEPENDENT DNA HELICASE HOMOLOG RECG, CHLOROPLASTIC"/>
    <property type="match status" value="1"/>
</dbReference>
<dbReference type="CDD" id="cd04488">
    <property type="entry name" value="RecG_wedge_OBF"/>
    <property type="match status" value="1"/>
</dbReference>
<keyword evidence="3 15" id="KW-0547">Nucleotide-binding</keyword>
<proteinExistence type="inferred from homology"/>
<evidence type="ECO:0000256" key="13">
    <source>
        <dbReference type="ARBA" id="ARBA00034808"/>
    </source>
</evidence>
<dbReference type="NCBIfam" id="TIGR00643">
    <property type="entry name" value="recG"/>
    <property type="match status" value="1"/>
</dbReference>
<dbReference type="EC" id="5.6.2.4" evidence="13 15"/>
<dbReference type="InterPro" id="IPR014001">
    <property type="entry name" value="Helicase_ATP-bd"/>
</dbReference>
<dbReference type="Pfam" id="PF17191">
    <property type="entry name" value="RecG_wedge"/>
    <property type="match status" value="1"/>
</dbReference>
<sequence>MTPCRRATNTSPMSKARSGADQIQLLLKVLALEDRKGFQDTAVAGGLQRLMKTQVDRVPSGADHGISGKLDEISRLFTGYADLTPEARRQRVGRARRIIDGLDQPNGAQPPAEAKDTAPRQPSVRPARPAVPVARRIALGSLDEPVTVLPGVGEGRARQFAALGVQTVEDLLYLLPRRYKDYTRVQSIASVLFHRECTVKGTVSTVEKERTRTGKTLVSAEIVDPTGRIRVIWFNPYIARQLQPGMPIAISGRVEQQRGALCFRNPEWEPLDDELLHTGRVVPIYPLTRNLYQKQVRNLTRAALTAALPLVEDPLPDEVRRRNGLLPLRAALERMHYPGSEAEQQQARARLAFDEFLVLQIGLVRRKVEWQTQAGHAFTGNERLLALFEECLPYRLTTAQSRALGEIMGDMVSRRPMSRLLQGDVGSGKTVVGAAVALVAIAEGFQAALLAPTEILAEQHYRNLVNLYTVLPVPERPRLALLTGSTTGRERAAIDEGLRERTIDLLIGTHAILEERVEFARLGLAIIDEQHRFGVIQRAMLRDKGYNPDVLVMTATPIPRSLALVMHGDLDVSIIDELPPGRQPIETQWIESDQRREAYRFLRRQIEAGRQAFIIYPLVEESEAIDAKAATVEFERLSWEVFPDLRLGLLHGRMRPAEKDEVMSRFRDHEIDILVSTSVVEVGIDVPNATVMLIEGADRFGLSQLHQFRGRVGRGDAPSYCILVADDVSEDGQRRLNALVDTMDGFRLAEIDLEIRGPGEFFGTRQSGIPDLKFAGLADLQTLQHARDEAHRLLAADPPLDRPEHRVLRDRVERFWRKGAGDRS</sequence>
<evidence type="ECO:0000256" key="6">
    <source>
        <dbReference type="ARBA" id="ARBA00022806"/>
    </source>
</evidence>
<dbReference type="Pfam" id="PF19833">
    <property type="entry name" value="RecG_dom3_C"/>
    <property type="match status" value="1"/>
</dbReference>
<keyword evidence="5 15" id="KW-0378">Hydrolase</keyword>
<dbReference type="InterPro" id="IPR012340">
    <property type="entry name" value="NA-bd_OB-fold"/>
</dbReference>
<dbReference type="CDD" id="cd18811">
    <property type="entry name" value="SF2_C_RecG"/>
    <property type="match status" value="1"/>
</dbReference>
<comment type="caution">
    <text evidence="19">The sequence shown here is derived from an EMBL/GenBank/DDBJ whole genome shotgun (WGS) entry which is preliminary data.</text>
</comment>
<dbReference type="Gene3D" id="2.40.50.140">
    <property type="entry name" value="Nucleic acid-binding proteins"/>
    <property type="match status" value="1"/>
</dbReference>
<dbReference type="SMART" id="SM00487">
    <property type="entry name" value="DEXDc"/>
    <property type="match status" value="1"/>
</dbReference>
<dbReference type="PROSITE" id="PS51194">
    <property type="entry name" value="HELICASE_CTER"/>
    <property type="match status" value="1"/>
</dbReference>
<evidence type="ECO:0000256" key="8">
    <source>
        <dbReference type="ARBA" id="ARBA00023125"/>
    </source>
</evidence>
<comment type="function">
    <text evidence="15">Plays a critical role in recombination and DNA repair. Helps process Holliday junction intermediates to mature products by catalyzing branch migration. Has replication fork regression activity, unwinds stalled or blocked replication forks to make a HJ that can be resolved. Has a DNA unwinding activity characteristic of a DNA helicase with 3'-5' polarity.</text>
</comment>
<keyword evidence="7 15" id="KW-0067">ATP-binding</keyword>
<dbReference type="InterPro" id="IPR001650">
    <property type="entry name" value="Helicase_C-like"/>
</dbReference>
<dbReference type="GO" id="GO:0005524">
    <property type="term" value="F:ATP binding"/>
    <property type="evidence" value="ECO:0007669"/>
    <property type="project" value="UniProtKB-KW"/>
</dbReference>
<dbReference type="InterPro" id="IPR047112">
    <property type="entry name" value="RecG/Mfd"/>
</dbReference>
<dbReference type="NCBIfam" id="NF008165">
    <property type="entry name" value="PRK10917.1-3"/>
    <property type="match status" value="1"/>
</dbReference>
<evidence type="ECO:0000256" key="4">
    <source>
        <dbReference type="ARBA" id="ARBA00022763"/>
    </source>
</evidence>
<comment type="similarity">
    <text evidence="1 15">Belongs to the helicase family. RecG subfamily.</text>
</comment>
<dbReference type="SUPFAM" id="SSF50249">
    <property type="entry name" value="Nucleic acid-binding proteins"/>
    <property type="match status" value="1"/>
</dbReference>
<evidence type="ECO:0000256" key="7">
    <source>
        <dbReference type="ARBA" id="ARBA00022840"/>
    </source>
</evidence>
<evidence type="ECO:0000256" key="9">
    <source>
        <dbReference type="ARBA" id="ARBA00023172"/>
    </source>
</evidence>
<dbReference type="Gene3D" id="3.40.50.300">
    <property type="entry name" value="P-loop containing nucleotide triphosphate hydrolases"/>
    <property type="match status" value="2"/>
</dbReference>
<gene>
    <name evidence="19" type="primary">recG</name>
    <name evidence="19" type="ORF">NITHO_290002</name>
</gene>
<dbReference type="SUPFAM" id="SSF52540">
    <property type="entry name" value="P-loop containing nucleoside triphosphate hydrolases"/>
    <property type="match status" value="2"/>
</dbReference>
<evidence type="ECO:0000256" key="11">
    <source>
        <dbReference type="ARBA" id="ARBA00023235"/>
    </source>
</evidence>
<dbReference type="GO" id="GO:0006310">
    <property type="term" value="P:DNA recombination"/>
    <property type="evidence" value="ECO:0007669"/>
    <property type="project" value="UniProtKB-UniRule"/>
</dbReference>
<dbReference type="InterPro" id="IPR004609">
    <property type="entry name" value="ATP-dep_DNA_helicase_RecG"/>
</dbReference>
<dbReference type="PROSITE" id="PS51192">
    <property type="entry name" value="HELICASE_ATP_BIND_1"/>
    <property type="match status" value="1"/>
</dbReference>
<comment type="catalytic activity">
    <reaction evidence="12 15">
        <text>Couples ATP hydrolysis with the unwinding of duplex DNA by translocating in the 3'-5' direction.</text>
        <dbReference type="EC" id="5.6.2.4"/>
    </reaction>
</comment>
<dbReference type="InterPro" id="IPR045562">
    <property type="entry name" value="RecG_dom3_C"/>
</dbReference>
<protein>
    <recommendedName>
        <fullName evidence="2 15">ATP-dependent DNA helicase RecG</fullName>
        <ecNumber evidence="13 15">5.6.2.4</ecNumber>
    </recommendedName>
</protein>
<evidence type="ECO:0000256" key="16">
    <source>
        <dbReference type="SAM" id="MobiDB-lite"/>
    </source>
</evidence>
<keyword evidence="6 15" id="KW-0347">Helicase</keyword>
<feature type="domain" description="Helicase ATP-binding" evidence="17">
    <location>
        <begin position="410"/>
        <end position="575"/>
    </location>
</feature>
<evidence type="ECO:0000256" key="3">
    <source>
        <dbReference type="ARBA" id="ARBA00022741"/>
    </source>
</evidence>
<evidence type="ECO:0000313" key="19">
    <source>
        <dbReference type="EMBL" id="CCF83946.1"/>
    </source>
</evidence>
<name>I4EGY4_9BACT</name>
<dbReference type="Proteomes" id="UP000004221">
    <property type="component" value="Unassembled WGS sequence"/>
</dbReference>
<dbReference type="InterPro" id="IPR027417">
    <property type="entry name" value="P-loop_NTPase"/>
</dbReference>
<dbReference type="Pfam" id="PF00271">
    <property type="entry name" value="Helicase_C"/>
    <property type="match status" value="1"/>
</dbReference>
<evidence type="ECO:0000256" key="12">
    <source>
        <dbReference type="ARBA" id="ARBA00034617"/>
    </source>
</evidence>
<keyword evidence="11" id="KW-0413">Isomerase</keyword>
<feature type="region of interest" description="Disordered" evidence="16">
    <location>
        <begin position="99"/>
        <end position="128"/>
    </location>
</feature>
<dbReference type="AlphaFoldDB" id="I4EGY4"/>
<dbReference type="EMBL" id="CAGS01000212">
    <property type="protein sequence ID" value="CCF83946.1"/>
    <property type="molecule type" value="Genomic_DNA"/>
</dbReference>
<evidence type="ECO:0000256" key="1">
    <source>
        <dbReference type="ARBA" id="ARBA00007504"/>
    </source>
</evidence>
<dbReference type="NCBIfam" id="NF008168">
    <property type="entry name" value="PRK10917.2-2"/>
    <property type="match status" value="1"/>
</dbReference>
<keyword evidence="10 15" id="KW-0234">DNA repair</keyword>
<organism evidence="19 20">
    <name type="scientific">Nitrolancea hollandica Lb</name>
    <dbReference type="NCBI Taxonomy" id="1129897"/>
    <lineage>
        <taxon>Bacteria</taxon>
        <taxon>Pseudomonadati</taxon>
        <taxon>Thermomicrobiota</taxon>
        <taxon>Thermomicrobia</taxon>
        <taxon>Sphaerobacterales</taxon>
        <taxon>Sphaerobacterineae</taxon>
        <taxon>Sphaerobacteraceae</taxon>
        <taxon>Nitrolancea</taxon>
    </lineage>
</organism>
<evidence type="ECO:0000256" key="15">
    <source>
        <dbReference type="RuleBase" id="RU363016"/>
    </source>
</evidence>
<comment type="catalytic activity">
    <reaction evidence="14 15">
        <text>ATP + H2O = ADP + phosphate + H(+)</text>
        <dbReference type="Rhea" id="RHEA:13065"/>
        <dbReference type="ChEBI" id="CHEBI:15377"/>
        <dbReference type="ChEBI" id="CHEBI:15378"/>
        <dbReference type="ChEBI" id="CHEBI:30616"/>
        <dbReference type="ChEBI" id="CHEBI:43474"/>
        <dbReference type="ChEBI" id="CHEBI:456216"/>
        <dbReference type="EC" id="5.6.2.4"/>
    </reaction>
</comment>
<keyword evidence="4 15" id="KW-0227">DNA damage</keyword>
<evidence type="ECO:0000256" key="10">
    <source>
        <dbReference type="ARBA" id="ARBA00023204"/>
    </source>
</evidence>
<evidence type="ECO:0000259" key="18">
    <source>
        <dbReference type="PROSITE" id="PS51194"/>
    </source>
</evidence>
<feature type="compositionally biased region" description="Low complexity" evidence="16">
    <location>
        <begin position="119"/>
        <end position="128"/>
    </location>
</feature>
<dbReference type="Pfam" id="PF00270">
    <property type="entry name" value="DEAD"/>
    <property type="match status" value="1"/>
</dbReference>
<dbReference type="GO" id="GO:0006281">
    <property type="term" value="P:DNA repair"/>
    <property type="evidence" value="ECO:0007669"/>
    <property type="project" value="UniProtKB-UniRule"/>
</dbReference>
<keyword evidence="8" id="KW-0238">DNA-binding</keyword>
<dbReference type="GO" id="GO:0043138">
    <property type="term" value="F:3'-5' DNA helicase activity"/>
    <property type="evidence" value="ECO:0007669"/>
    <property type="project" value="UniProtKB-EC"/>
</dbReference>
<dbReference type="GO" id="GO:0016887">
    <property type="term" value="F:ATP hydrolysis activity"/>
    <property type="evidence" value="ECO:0007669"/>
    <property type="project" value="RHEA"/>
</dbReference>
<keyword evidence="9 15" id="KW-0233">DNA recombination</keyword>
<dbReference type="InterPro" id="IPR033454">
    <property type="entry name" value="RecG_wedge"/>
</dbReference>
<evidence type="ECO:0000256" key="2">
    <source>
        <dbReference type="ARBA" id="ARBA00017846"/>
    </source>
</evidence>
<dbReference type="GO" id="GO:0003677">
    <property type="term" value="F:DNA binding"/>
    <property type="evidence" value="ECO:0007669"/>
    <property type="project" value="UniProtKB-KW"/>
</dbReference>
<evidence type="ECO:0000259" key="17">
    <source>
        <dbReference type="PROSITE" id="PS51192"/>
    </source>
</evidence>
<evidence type="ECO:0000256" key="5">
    <source>
        <dbReference type="ARBA" id="ARBA00022801"/>
    </source>
</evidence>
<feature type="domain" description="Helicase C-terminal" evidence="18">
    <location>
        <begin position="594"/>
        <end position="759"/>
    </location>
</feature>
<dbReference type="SMART" id="SM00490">
    <property type="entry name" value="HELICc"/>
    <property type="match status" value="1"/>
</dbReference>
<keyword evidence="20" id="KW-1185">Reference proteome</keyword>
<evidence type="ECO:0000256" key="14">
    <source>
        <dbReference type="ARBA" id="ARBA00048988"/>
    </source>
</evidence>
<dbReference type="PANTHER" id="PTHR47964">
    <property type="entry name" value="ATP-DEPENDENT DNA HELICASE HOMOLOG RECG, CHLOROPLASTIC"/>
    <property type="match status" value="1"/>
</dbReference>
<accession>I4EGY4</accession>
<reference evidence="19 20" key="1">
    <citation type="journal article" date="2012" name="ISME J.">
        <title>Nitrification expanded: discovery, physiology and genomics of a nitrite-oxidizing bacterium from the phylum Chloroflexi.</title>
        <authorList>
            <person name="Sorokin D.Y."/>
            <person name="Lucker S."/>
            <person name="Vejmelkova D."/>
            <person name="Kostrikina N.A."/>
            <person name="Kleerebezem R."/>
            <person name="Rijpstra W.I."/>
            <person name="Damste J.S."/>
            <person name="Le Paslier D."/>
            <person name="Muyzer G."/>
            <person name="Wagner M."/>
            <person name="van Loosdrecht M.C."/>
            <person name="Daims H."/>
        </authorList>
    </citation>
    <scope>NUCLEOTIDE SEQUENCE [LARGE SCALE GENOMIC DNA]</scope>
    <source>
        <strain evidence="20">none</strain>
    </source>
</reference>
<dbReference type="InterPro" id="IPR011545">
    <property type="entry name" value="DEAD/DEAH_box_helicase_dom"/>
</dbReference>
<dbReference type="CDD" id="cd17992">
    <property type="entry name" value="DEXHc_RecG"/>
    <property type="match status" value="1"/>
</dbReference>
<evidence type="ECO:0000313" key="20">
    <source>
        <dbReference type="Proteomes" id="UP000004221"/>
    </source>
</evidence>